<dbReference type="GO" id="GO:0016020">
    <property type="term" value="C:membrane"/>
    <property type="evidence" value="ECO:0007669"/>
    <property type="project" value="UniProtKB-SubCell"/>
</dbReference>
<dbReference type="AlphaFoldDB" id="A0ABD2NR67"/>
<comment type="subcellular location">
    <subcellularLocation>
        <location evidence="1">Membrane</location>
        <topology evidence="1">Multi-pass membrane protein</topology>
    </subcellularLocation>
</comment>
<keyword evidence="3 8" id="KW-0812">Transmembrane</keyword>
<dbReference type="GO" id="GO:0007155">
    <property type="term" value="P:cell adhesion"/>
    <property type="evidence" value="ECO:0007669"/>
    <property type="project" value="UniProtKB-KW"/>
</dbReference>
<evidence type="ECO:0000256" key="2">
    <source>
        <dbReference type="ARBA" id="ARBA00008141"/>
    </source>
</evidence>
<evidence type="ECO:0000256" key="3">
    <source>
        <dbReference type="ARBA" id="ARBA00022692"/>
    </source>
</evidence>
<dbReference type="InterPro" id="IPR007007">
    <property type="entry name" value="Ninjurin"/>
</dbReference>
<dbReference type="PANTHER" id="PTHR12316">
    <property type="entry name" value="NINJURIN-RELATED"/>
    <property type="match status" value="1"/>
</dbReference>
<keyword evidence="10" id="KW-1185">Reference proteome</keyword>
<protein>
    <recommendedName>
        <fullName evidence="11">Ninjurin-1</fullName>
    </recommendedName>
</protein>
<evidence type="ECO:0008006" key="11">
    <source>
        <dbReference type="Google" id="ProtNLM"/>
    </source>
</evidence>
<feature type="compositionally biased region" description="Basic and acidic residues" evidence="7">
    <location>
        <begin position="112"/>
        <end position="131"/>
    </location>
</feature>
<proteinExistence type="inferred from homology"/>
<name>A0ABD2NR67_9CUCU</name>
<dbReference type="PANTHER" id="PTHR12316:SF20">
    <property type="entry name" value="NINJURIN-A"/>
    <property type="match status" value="1"/>
</dbReference>
<evidence type="ECO:0000256" key="7">
    <source>
        <dbReference type="SAM" id="MobiDB-lite"/>
    </source>
</evidence>
<evidence type="ECO:0000256" key="4">
    <source>
        <dbReference type="ARBA" id="ARBA00022889"/>
    </source>
</evidence>
<dbReference type="EMBL" id="JABFTP020000144">
    <property type="protein sequence ID" value="KAL3280982.1"/>
    <property type="molecule type" value="Genomic_DNA"/>
</dbReference>
<keyword evidence="6 8" id="KW-0472">Membrane</keyword>
<accession>A0ABD2NR67</accession>
<dbReference type="Proteomes" id="UP001516400">
    <property type="component" value="Unassembled WGS sequence"/>
</dbReference>
<feature type="compositionally biased region" description="Polar residues" evidence="7">
    <location>
        <begin position="77"/>
        <end position="98"/>
    </location>
</feature>
<gene>
    <name evidence="9" type="ORF">HHI36_004207</name>
</gene>
<feature type="compositionally biased region" description="Polar residues" evidence="7">
    <location>
        <begin position="1"/>
        <end position="10"/>
    </location>
</feature>
<feature type="transmembrane region" description="Helical" evidence="8">
    <location>
        <begin position="210"/>
        <end position="234"/>
    </location>
</feature>
<evidence type="ECO:0000256" key="8">
    <source>
        <dbReference type="SAM" id="Phobius"/>
    </source>
</evidence>
<evidence type="ECO:0000313" key="10">
    <source>
        <dbReference type="Proteomes" id="UP001516400"/>
    </source>
</evidence>
<evidence type="ECO:0000256" key="5">
    <source>
        <dbReference type="ARBA" id="ARBA00022989"/>
    </source>
</evidence>
<keyword evidence="5 8" id="KW-1133">Transmembrane helix</keyword>
<comment type="similarity">
    <text evidence="2">Belongs to the ninjurin family.</text>
</comment>
<organism evidence="9 10">
    <name type="scientific">Cryptolaemus montrouzieri</name>
    <dbReference type="NCBI Taxonomy" id="559131"/>
    <lineage>
        <taxon>Eukaryota</taxon>
        <taxon>Metazoa</taxon>
        <taxon>Ecdysozoa</taxon>
        <taxon>Arthropoda</taxon>
        <taxon>Hexapoda</taxon>
        <taxon>Insecta</taxon>
        <taxon>Pterygota</taxon>
        <taxon>Neoptera</taxon>
        <taxon>Endopterygota</taxon>
        <taxon>Coleoptera</taxon>
        <taxon>Polyphaga</taxon>
        <taxon>Cucujiformia</taxon>
        <taxon>Coccinelloidea</taxon>
        <taxon>Coccinellidae</taxon>
        <taxon>Scymninae</taxon>
        <taxon>Scymnini</taxon>
        <taxon>Cryptolaemus</taxon>
    </lineage>
</organism>
<evidence type="ECO:0000313" key="9">
    <source>
        <dbReference type="EMBL" id="KAL3280982.1"/>
    </source>
</evidence>
<dbReference type="Pfam" id="PF04923">
    <property type="entry name" value="Ninjurin"/>
    <property type="match status" value="1"/>
</dbReference>
<feature type="region of interest" description="Disordered" evidence="7">
    <location>
        <begin position="1"/>
        <end position="155"/>
    </location>
</feature>
<reference evidence="9 10" key="1">
    <citation type="journal article" date="2021" name="BMC Biol.">
        <title>Horizontally acquired antibacterial genes associated with adaptive radiation of ladybird beetles.</title>
        <authorList>
            <person name="Li H.S."/>
            <person name="Tang X.F."/>
            <person name="Huang Y.H."/>
            <person name="Xu Z.Y."/>
            <person name="Chen M.L."/>
            <person name="Du X.Y."/>
            <person name="Qiu B.Y."/>
            <person name="Chen P.T."/>
            <person name="Zhang W."/>
            <person name="Slipinski A."/>
            <person name="Escalona H.E."/>
            <person name="Waterhouse R.M."/>
            <person name="Zwick A."/>
            <person name="Pang H."/>
        </authorList>
    </citation>
    <scope>NUCLEOTIDE SEQUENCE [LARGE SCALE GENOMIC DNA]</scope>
    <source>
        <strain evidence="9">SYSU2018</strain>
    </source>
</reference>
<comment type="caution">
    <text evidence="9">The sequence shown here is derived from an EMBL/GenBank/DDBJ whole genome shotgun (WGS) entry which is preliminary data.</text>
</comment>
<keyword evidence="4" id="KW-0130">Cell adhesion</keyword>
<sequence>MSASHRSGSDTPKLRSGSRIPINKQNHLESETESTPLMGDNKKNDKPSLATPEIDDNGDDREVVTKPYPGVDDGFFNNETETVPMSNRDNTETVPNTEVSKRTPEVTSNGKPEQHTPDNTDDHTDENDGARTPRRPSISHSHFPTESDYGGHHHHHHELEVGTGILEDIPDINVYQHKKTLAQGMMDLALFSANANQLRYVLDSYERHPYYYPSLIFICFSLIIQVAIGVLLIWNATYNVKDEKEVCRANKINNYTVIGIFLVTVVNVFISAFGVADPPDTPARSPS</sequence>
<evidence type="ECO:0000256" key="1">
    <source>
        <dbReference type="ARBA" id="ARBA00004141"/>
    </source>
</evidence>
<feature type="transmembrane region" description="Helical" evidence="8">
    <location>
        <begin position="255"/>
        <end position="276"/>
    </location>
</feature>
<evidence type="ECO:0000256" key="6">
    <source>
        <dbReference type="ARBA" id="ARBA00023136"/>
    </source>
</evidence>